<evidence type="ECO:0000313" key="2">
    <source>
        <dbReference type="EMBL" id="QHR65590.1"/>
    </source>
</evidence>
<gene>
    <name evidence="2" type="ORF">nepoznato_141</name>
</gene>
<evidence type="ECO:0000313" key="3">
    <source>
        <dbReference type="Proteomes" id="UP000464289"/>
    </source>
</evidence>
<protein>
    <submittedName>
        <fullName evidence="2">Uncharacterized protein</fullName>
    </submittedName>
</protein>
<feature type="transmembrane region" description="Helical" evidence="1">
    <location>
        <begin position="20"/>
        <end position="38"/>
    </location>
</feature>
<name>A0A6B9WP20_9CAUD</name>
<keyword evidence="1" id="KW-0812">Transmembrane</keyword>
<evidence type="ECO:0000256" key="1">
    <source>
        <dbReference type="SAM" id="Phobius"/>
    </source>
</evidence>
<keyword evidence="1" id="KW-0472">Membrane</keyword>
<organism evidence="2 3">
    <name type="scientific">Escherichia phage nepoznato</name>
    <dbReference type="NCBI Taxonomy" id="2696431"/>
    <lineage>
        <taxon>Viruses</taxon>
        <taxon>Duplodnaviria</taxon>
        <taxon>Heunggongvirae</taxon>
        <taxon>Uroviricota</taxon>
        <taxon>Caudoviricetes</taxon>
        <taxon>Stephanstirmvirinae</taxon>
        <taxon>Phapecoctavirus</taxon>
        <taxon>Phapecoctavirus nepoznato</taxon>
    </lineage>
</organism>
<dbReference type="EMBL" id="MN850571">
    <property type="protein sequence ID" value="QHR65590.1"/>
    <property type="molecule type" value="Genomic_DNA"/>
</dbReference>
<reference evidence="3" key="1">
    <citation type="submission" date="2019-12" db="EMBL/GenBank/DDBJ databases">
        <authorList>
            <person name="Olsen N.S."/>
            <person name="Junco L.M.F."/>
            <person name="Kot W."/>
            <person name="Hansen L.H."/>
        </authorList>
    </citation>
    <scope>NUCLEOTIDE SEQUENCE [LARGE SCALE GENOMIC DNA]</scope>
</reference>
<accession>A0A6B9WP20</accession>
<dbReference type="Proteomes" id="UP000464289">
    <property type="component" value="Segment"/>
</dbReference>
<keyword evidence="1" id="KW-1133">Transmembrane helix</keyword>
<sequence length="39" mass="4236">MSKYTVEYSTENVAVTEGKNMMIIVAVIAFISTIAAILL</sequence>
<proteinExistence type="predicted"/>
<keyword evidence="3" id="KW-1185">Reference proteome</keyword>